<organism evidence="3 4">
    <name type="scientific">Hymenobacter volaticus</name>
    <dbReference type="NCBI Taxonomy" id="2932254"/>
    <lineage>
        <taxon>Bacteria</taxon>
        <taxon>Pseudomonadati</taxon>
        <taxon>Bacteroidota</taxon>
        <taxon>Cytophagia</taxon>
        <taxon>Cytophagales</taxon>
        <taxon>Hymenobacteraceae</taxon>
        <taxon>Hymenobacter</taxon>
    </lineage>
</organism>
<name>A0ABY4G0N9_9BACT</name>
<feature type="domain" description="Type IX secretion system protein PorV" evidence="2">
    <location>
        <begin position="25"/>
        <end position="254"/>
    </location>
</feature>
<dbReference type="Proteomes" id="UP000830401">
    <property type="component" value="Chromosome"/>
</dbReference>
<feature type="chain" id="PRO_5046564721" evidence="1">
    <location>
        <begin position="25"/>
        <end position="396"/>
    </location>
</feature>
<dbReference type="InterPro" id="IPR047799">
    <property type="entry name" value="T9SS_OM_PorV"/>
</dbReference>
<keyword evidence="1" id="KW-0732">Signal</keyword>
<dbReference type="InterPro" id="IPR045741">
    <property type="entry name" value="PorV"/>
</dbReference>
<evidence type="ECO:0000256" key="1">
    <source>
        <dbReference type="SAM" id="SignalP"/>
    </source>
</evidence>
<protein>
    <submittedName>
        <fullName evidence="3">Type IX secretion system outer membrane channel protein PorV</fullName>
    </submittedName>
</protein>
<accession>A0ABY4G0N9</accession>
<dbReference type="NCBIfam" id="NF033709">
    <property type="entry name" value="PorV_fam"/>
    <property type="match status" value="1"/>
</dbReference>
<dbReference type="Pfam" id="PF19572">
    <property type="entry name" value="PorV"/>
    <property type="match status" value="1"/>
</dbReference>
<dbReference type="NCBIfam" id="NF033710">
    <property type="entry name" value="T9SS_OM_PorV"/>
    <property type="match status" value="1"/>
</dbReference>
<reference evidence="3" key="1">
    <citation type="submission" date="2022-04" db="EMBL/GenBank/DDBJ databases">
        <title>Hymenobacter sp. isolated from the air.</title>
        <authorList>
            <person name="Won M."/>
            <person name="Lee C.-M."/>
            <person name="Woen H.-Y."/>
            <person name="Kwon S.-W."/>
        </authorList>
    </citation>
    <scope>NUCLEOTIDE SEQUENCE</scope>
    <source>
        <strain evidence="3">5420S-77</strain>
    </source>
</reference>
<sequence>MAYSQLATSALLVGMLGTPSLVVAQQAPHTISTAVPVLTLSPDARSAALGEAGVASSPDANAAYFNAGKLGFAPNRFSISPSYSPWLNSVTNKGGLWYLSGYGRLGQRSTLGASVMYFSLGYTGAIPVRGNETAYSVSYGHTFGEHFGVGASVRYIRSTLSTYFLGGGGATADAAAMDLGVYYTKDIPAGTDAYTLALGASIANIGNKMTYSNPSQADFIPTNLKIGTALTRAFGPSHKLTLVVDANKLLVPSPYYEEGTDTTPAALAARAARTKEENDKRRAKGTIAGAFSSFSDAPGGFREELREIRLSTGVEYAYQNTVFARAGYYYENPVKGDRNYLSFGVGGRYRAFGADGAYLIPNSRNNPLAQTLRISLHVSFSKETLASGAQTSKADI</sequence>
<dbReference type="Gene3D" id="2.40.160.60">
    <property type="entry name" value="Outer membrane protein transport protein (OMPP1/FadL/TodX)"/>
    <property type="match status" value="1"/>
</dbReference>
<gene>
    <name evidence="3" type="primary">porV</name>
    <name evidence="3" type="ORF">MUN86_12205</name>
</gene>
<evidence type="ECO:0000259" key="2">
    <source>
        <dbReference type="Pfam" id="PF19572"/>
    </source>
</evidence>
<dbReference type="RefSeq" id="WP_245118127.1">
    <property type="nucleotide sequence ID" value="NZ_CP095061.1"/>
</dbReference>
<dbReference type="EMBL" id="CP095061">
    <property type="protein sequence ID" value="UOQ64355.1"/>
    <property type="molecule type" value="Genomic_DNA"/>
</dbReference>
<feature type="signal peptide" evidence="1">
    <location>
        <begin position="1"/>
        <end position="24"/>
    </location>
</feature>
<keyword evidence="4" id="KW-1185">Reference proteome</keyword>
<evidence type="ECO:0000313" key="4">
    <source>
        <dbReference type="Proteomes" id="UP000830401"/>
    </source>
</evidence>
<proteinExistence type="predicted"/>
<evidence type="ECO:0000313" key="3">
    <source>
        <dbReference type="EMBL" id="UOQ64355.1"/>
    </source>
</evidence>